<feature type="coiled-coil region" evidence="1">
    <location>
        <begin position="14"/>
        <end position="41"/>
    </location>
</feature>
<protein>
    <submittedName>
        <fullName evidence="2">Uncharacterized protein</fullName>
    </submittedName>
</protein>
<accession>A0A2G9RWY1</accession>
<name>A0A2G9RWY1_AQUCT</name>
<gene>
    <name evidence="2" type="ORF">AB205_0062050</name>
</gene>
<dbReference type="EMBL" id="KV930192">
    <property type="protein sequence ID" value="PIO32398.1"/>
    <property type="molecule type" value="Genomic_DNA"/>
</dbReference>
<keyword evidence="1" id="KW-0175">Coiled coil</keyword>
<evidence type="ECO:0000256" key="1">
    <source>
        <dbReference type="SAM" id="Coils"/>
    </source>
</evidence>
<feature type="non-terminal residue" evidence="2">
    <location>
        <position position="1"/>
    </location>
</feature>
<evidence type="ECO:0000313" key="2">
    <source>
        <dbReference type="EMBL" id="PIO32398.1"/>
    </source>
</evidence>
<sequence length="52" mass="5937">QEEYLQEDSEDDYISTLETTLAALQNKVKEMESQLKQLQKTQVATGGQHPLQ</sequence>
<reference evidence="2" key="1">
    <citation type="submission" date="2017-08" db="EMBL/GenBank/DDBJ databases">
        <title>Assembly of the North American Bullfrog Genome.</title>
        <authorList>
            <person name="Warren R.L."/>
            <person name="Vandervalk B.P."/>
            <person name="Kucuk E."/>
            <person name="Birol I."/>
            <person name="Helbing C."/>
            <person name="Pandoh P."/>
            <person name="Behsaz B."/>
            <person name="Mohamadi H."/>
            <person name="Chu J."/>
            <person name="Jackman S."/>
            <person name="Hammond S.A."/>
            <person name="Veldhoen N."/>
            <person name="Kirk H."/>
            <person name="Zhao Y."/>
            <person name="Coope R."/>
            <person name="Pleasance S."/>
            <person name="Moore R."/>
            <person name="Holt R."/>
        </authorList>
    </citation>
    <scope>NUCLEOTIDE SEQUENCE</scope>
    <source>
        <strain evidence="2">Bruno</strain>
        <tissue evidence="2">Liver</tissue>
    </source>
</reference>
<organism evidence="2">
    <name type="scientific">Aquarana catesbeiana</name>
    <name type="common">American bullfrog</name>
    <name type="synonym">Rana catesbeiana</name>
    <dbReference type="NCBI Taxonomy" id="8400"/>
    <lineage>
        <taxon>Eukaryota</taxon>
        <taxon>Metazoa</taxon>
        <taxon>Chordata</taxon>
        <taxon>Craniata</taxon>
        <taxon>Vertebrata</taxon>
        <taxon>Euteleostomi</taxon>
        <taxon>Amphibia</taxon>
        <taxon>Batrachia</taxon>
        <taxon>Anura</taxon>
        <taxon>Neobatrachia</taxon>
        <taxon>Ranoidea</taxon>
        <taxon>Ranidae</taxon>
        <taxon>Aquarana</taxon>
    </lineage>
</organism>
<dbReference type="AlphaFoldDB" id="A0A2G9RWY1"/>
<proteinExistence type="predicted"/>